<dbReference type="AlphaFoldDB" id="A0A804R1C8"/>
<keyword evidence="3" id="KW-1133">Transmembrane helix</keyword>
<reference evidence="5" key="1">
    <citation type="journal article" date="2009" name="Science">
        <title>The B73 maize genome: complexity, diversity, and dynamics.</title>
        <authorList>
            <person name="Schnable P.S."/>
            <person name="Ware D."/>
            <person name="Fulton R.S."/>
            <person name="Stein J.C."/>
            <person name="Wei F."/>
            <person name="Pasternak S."/>
            <person name="Liang C."/>
            <person name="Zhang J."/>
            <person name="Fulton L."/>
            <person name="Graves T.A."/>
            <person name="Minx P."/>
            <person name="Reily A.D."/>
            <person name="Courtney L."/>
            <person name="Kruchowski S.S."/>
            <person name="Tomlinson C."/>
            <person name="Strong C."/>
            <person name="Delehaunty K."/>
            <person name="Fronick C."/>
            <person name="Courtney B."/>
            <person name="Rock S.M."/>
            <person name="Belter E."/>
            <person name="Du F."/>
            <person name="Kim K."/>
            <person name="Abbott R.M."/>
            <person name="Cotton M."/>
            <person name="Levy A."/>
            <person name="Marchetto P."/>
            <person name="Ochoa K."/>
            <person name="Jackson S.M."/>
            <person name="Gillam B."/>
            <person name="Chen W."/>
            <person name="Yan L."/>
            <person name="Higginbotham J."/>
            <person name="Cardenas M."/>
            <person name="Waligorski J."/>
            <person name="Applebaum E."/>
            <person name="Phelps L."/>
            <person name="Falcone J."/>
            <person name="Kanchi K."/>
            <person name="Thane T."/>
            <person name="Scimone A."/>
            <person name="Thane N."/>
            <person name="Henke J."/>
            <person name="Wang T."/>
            <person name="Ruppert J."/>
            <person name="Shah N."/>
            <person name="Rotter K."/>
            <person name="Hodges J."/>
            <person name="Ingenthron E."/>
            <person name="Cordes M."/>
            <person name="Kohlberg S."/>
            <person name="Sgro J."/>
            <person name="Delgado B."/>
            <person name="Mead K."/>
            <person name="Chinwalla A."/>
            <person name="Leonard S."/>
            <person name="Crouse K."/>
            <person name="Collura K."/>
            <person name="Kudrna D."/>
            <person name="Currie J."/>
            <person name="He R."/>
            <person name="Angelova A."/>
            <person name="Rajasekar S."/>
            <person name="Mueller T."/>
            <person name="Lomeli R."/>
            <person name="Scara G."/>
            <person name="Ko A."/>
            <person name="Delaney K."/>
            <person name="Wissotski M."/>
            <person name="Lopez G."/>
            <person name="Campos D."/>
            <person name="Braidotti M."/>
            <person name="Ashley E."/>
            <person name="Golser W."/>
            <person name="Kim H."/>
            <person name="Lee S."/>
            <person name="Lin J."/>
            <person name="Dujmic Z."/>
            <person name="Kim W."/>
            <person name="Talag J."/>
            <person name="Zuccolo A."/>
            <person name="Fan C."/>
            <person name="Sebastian A."/>
            <person name="Kramer M."/>
            <person name="Spiegel L."/>
            <person name="Nascimento L."/>
            <person name="Zutavern T."/>
            <person name="Miller B."/>
            <person name="Ambroise C."/>
            <person name="Muller S."/>
            <person name="Spooner W."/>
            <person name="Narechania A."/>
            <person name="Ren L."/>
            <person name="Wei S."/>
            <person name="Kumari S."/>
            <person name="Faga B."/>
            <person name="Levy M.J."/>
            <person name="McMahan L."/>
            <person name="Van Buren P."/>
            <person name="Vaughn M.W."/>
            <person name="Ying K."/>
            <person name="Yeh C.-T."/>
            <person name="Emrich S.J."/>
            <person name="Jia Y."/>
            <person name="Kalyanaraman A."/>
            <person name="Hsia A.-P."/>
            <person name="Barbazuk W.B."/>
            <person name="Baucom R.S."/>
            <person name="Brutnell T.P."/>
            <person name="Carpita N.C."/>
            <person name="Chaparro C."/>
            <person name="Chia J.-M."/>
            <person name="Deragon J.-M."/>
            <person name="Estill J.C."/>
            <person name="Fu Y."/>
            <person name="Jeddeloh J.A."/>
            <person name="Han Y."/>
            <person name="Lee H."/>
            <person name="Li P."/>
            <person name="Lisch D.R."/>
            <person name="Liu S."/>
            <person name="Liu Z."/>
            <person name="Nagel D.H."/>
            <person name="McCann M.C."/>
            <person name="SanMiguel P."/>
            <person name="Myers A.M."/>
            <person name="Nettleton D."/>
            <person name="Nguyen J."/>
            <person name="Penning B.W."/>
            <person name="Ponnala L."/>
            <person name="Schneider K.L."/>
            <person name="Schwartz D.C."/>
            <person name="Sharma A."/>
            <person name="Soderlund C."/>
            <person name="Springer N.M."/>
            <person name="Sun Q."/>
            <person name="Wang H."/>
            <person name="Waterman M."/>
            <person name="Westerman R."/>
            <person name="Wolfgruber T.K."/>
            <person name="Yang L."/>
            <person name="Yu Y."/>
            <person name="Zhang L."/>
            <person name="Zhou S."/>
            <person name="Zhu Q."/>
            <person name="Bennetzen J.L."/>
            <person name="Dawe R.K."/>
            <person name="Jiang J."/>
            <person name="Jiang N."/>
            <person name="Presting G.G."/>
            <person name="Wessler S.R."/>
            <person name="Aluru S."/>
            <person name="Martienssen R.A."/>
            <person name="Clifton S.W."/>
            <person name="McCombie W.R."/>
            <person name="Wing R.A."/>
            <person name="Wilson R.K."/>
        </authorList>
    </citation>
    <scope>NUCLEOTIDE SEQUENCE [LARGE SCALE GENOMIC DNA]</scope>
    <source>
        <strain evidence="5">cv. B73</strain>
    </source>
</reference>
<dbReference type="PANTHER" id="PTHR11206">
    <property type="entry name" value="MULTIDRUG RESISTANCE PROTEIN"/>
    <property type="match status" value="1"/>
</dbReference>
<evidence type="ECO:0000256" key="3">
    <source>
        <dbReference type="SAM" id="Phobius"/>
    </source>
</evidence>
<keyword evidence="3" id="KW-0472">Membrane</keyword>
<organism evidence="4 5">
    <name type="scientific">Zea mays</name>
    <name type="common">Maize</name>
    <dbReference type="NCBI Taxonomy" id="4577"/>
    <lineage>
        <taxon>Eukaryota</taxon>
        <taxon>Viridiplantae</taxon>
        <taxon>Streptophyta</taxon>
        <taxon>Embryophyta</taxon>
        <taxon>Tracheophyta</taxon>
        <taxon>Spermatophyta</taxon>
        <taxon>Magnoliopsida</taxon>
        <taxon>Liliopsida</taxon>
        <taxon>Poales</taxon>
        <taxon>Poaceae</taxon>
        <taxon>PACMAD clade</taxon>
        <taxon>Panicoideae</taxon>
        <taxon>Andropogonodae</taxon>
        <taxon>Andropogoneae</taxon>
        <taxon>Tripsacinae</taxon>
        <taxon>Zea</taxon>
    </lineage>
</organism>
<accession>A0A804R1C8</accession>
<evidence type="ECO:0000313" key="4">
    <source>
        <dbReference type="EnsemblPlants" id="Zm00001eb384570_P002"/>
    </source>
</evidence>
<protein>
    <recommendedName>
        <fullName evidence="6">Protein DETOXIFICATION</fullName>
    </recommendedName>
</protein>
<dbReference type="GO" id="GO:0042910">
    <property type="term" value="F:xenobiotic transmembrane transporter activity"/>
    <property type="evidence" value="ECO:0007669"/>
    <property type="project" value="InterPro"/>
</dbReference>
<reference evidence="4" key="3">
    <citation type="submission" date="2021-05" db="UniProtKB">
        <authorList>
            <consortium name="EnsemblPlants"/>
        </authorList>
    </citation>
    <scope>IDENTIFICATION</scope>
    <source>
        <strain evidence="4">cv. B73</strain>
    </source>
</reference>
<evidence type="ECO:0000313" key="5">
    <source>
        <dbReference type="Proteomes" id="UP000007305"/>
    </source>
</evidence>
<comment type="similarity">
    <text evidence="1">Belongs to the multi antimicrobial extrusion (MATE) (TC 2.A.66.1) family.</text>
</comment>
<keyword evidence="5" id="KW-1185">Reference proteome</keyword>
<dbReference type="GO" id="GO:0016020">
    <property type="term" value="C:membrane"/>
    <property type="evidence" value="ECO:0007669"/>
    <property type="project" value="InterPro"/>
</dbReference>
<keyword evidence="3" id="KW-0812">Transmembrane</keyword>
<feature type="region of interest" description="Disordered" evidence="2">
    <location>
        <begin position="329"/>
        <end position="392"/>
    </location>
</feature>
<feature type="transmembrane region" description="Helical" evidence="3">
    <location>
        <begin position="145"/>
        <end position="169"/>
    </location>
</feature>
<feature type="transmembrane region" description="Helical" evidence="3">
    <location>
        <begin position="60"/>
        <end position="78"/>
    </location>
</feature>
<sequence>MCTTPVPSPLPVALVGVKGDHRVYVTVPQHPEGDVAVHRSRQFMCRAVPLPTAGETFREAVALCRLAFPIALTALLLYSRMALSMLFLGTIGDLPLAAGSLAIAFANITGYSVLSGLSLGMDPLCSQAFGANQPRLLGLTLYRSVLFLFCCSLPLTALWLNMSRILVFLGDNVASRRSRGRCRAVPRADQLRVGGAAPARRSWGGRRGVRVQLRAPRRASGVRRRPARLGASSGGAAHGGVPRRLGSARAAGSAQLCVGVPGVVVVRGDDPALRPPARPEAGGSIHGRALADDGAGVRVPVIAGFWRLHAGGQRAWREPAWPRACRSARGRGRSRVHGSRGHVVRSWGAPHLGPYVHRRPRHTPADRGRASSCGALRARKLPADRRLRRSPR</sequence>
<dbReference type="Gramene" id="Zm00001eb384570_T002">
    <property type="protein sequence ID" value="Zm00001eb384570_P002"/>
    <property type="gene ID" value="Zm00001eb384570"/>
</dbReference>
<dbReference type="EnsemblPlants" id="Zm00001eb384570_T002">
    <property type="protein sequence ID" value="Zm00001eb384570_P002"/>
    <property type="gene ID" value="Zm00001eb384570"/>
</dbReference>
<feature type="region of interest" description="Disordered" evidence="2">
    <location>
        <begin position="222"/>
        <end position="244"/>
    </location>
</feature>
<reference evidence="4" key="2">
    <citation type="submission" date="2019-07" db="EMBL/GenBank/DDBJ databases">
        <authorList>
            <person name="Seetharam A."/>
            <person name="Woodhouse M."/>
            <person name="Cannon E."/>
        </authorList>
    </citation>
    <scope>NUCLEOTIDE SEQUENCE [LARGE SCALE GENOMIC DNA]</scope>
    <source>
        <strain evidence="4">cv. B73</strain>
    </source>
</reference>
<evidence type="ECO:0008006" key="6">
    <source>
        <dbReference type="Google" id="ProtNLM"/>
    </source>
</evidence>
<evidence type="ECO:0000256" key="2">
    <source>
        <dbReference type="SAM" id="MobiDB-lite"/>
    </source>
</evidence>
<dbReference type="GO" id="GO:0015297">
    <property type="term" value="F:antiporter activity"/>
    <property type="evidence" value="ECO:0007669"/>
    <property type="project" value="InterPro"/>
</dbReference>
<dbReference type="InterPro" id="IPR002528">
    <property type="entry name" value="MATE_fam"/>
</dbReference>
<feature type="compositionally biased region" description="Basic residues" evidence="2">
    <location>
        <begin position="329"/>
        <end position="343"/>
    </location>
</feature>
<dbReference type="Proteomes" id="UP000007305">
    <property type="component" value="Chromosome 9"/>
</dbReference>
<name>A0A804R1C8_MAIZE</name>
<proteinExistence type="inferred from homology"/>
<dbReference type="Pfam" id="PF01554">
    <property type="entry name" value="MatE"/>
    <property type="match status" value="1"/>
</dbReference>
<gene>
    <name evidence="4" type="primary">LOC103638575</name>
</gene>
<evidence type="ECO:0000256" key="1">
    <source>
        <dbReference type="ARBA" id="ARBA00010199"/>
    </source>
</evidence>